<evidence type="ECO:0000313" key="6">
    <source>
        <dbReference type="Proteomes" id="UP001320715"/>
    </source>
</evidence>
<evidence type="ECO:0000313" key="5">
    <source>
        <dbReference type="EMBL" id="MCO6410355.1"/>
    </source>
</evidence>
<protein>
    <submittedName>
        <fullName evidence="5">UTRA domain-containing protein</fullName>
    </submittedName>
</protein>
<dbReference type="PRINTS" id="PR00035">
    <property type="entry name" value="HTHGNTR"/>
</dbReference>
<feature type="domain" description="HTH gntR-type" evidence="4">
    <location>
        <begin position="10"/>
        <end position="78"/>
    </location>
</feature>
<keyword evidence="2" id="KW-0238">DNA-binding</keyword>
<dbReference type="Gene3D" id="3.40.1410.10">
    <property type="entry name" value="Chorismate lyase-like"/>
    <property type="match status" value="1"/>
</dbReference>
<keyword evidence="1" id="KW-0805">Transcription regulation</keyword>
<comment type="caution">
    <text evidence="5">The sequence shown here is derived from an EMBL/GenBank/DDBJ whole genome shotgun (WGS) entry which is preliminary data.</text>
</comment>
<dbReference type="Proteomes" id="UP001320715">
    <property type="component" value="Unassembled WGS sequence"/>
</dbReference>
<organism evidence="5 6">
    <name type="scientific">Hoeflea alexandrii</name>
    <dbReference type="NCBI Taxonomy" id="288436"/>
    <lineage>
        <taxon>Bacteria</taxon>
        <taxon>Pseudomonadati</taxon>
        <taxon>Pseudomonadota</taxon>
        <taxon>Alphaproteobacteria</taxon>
        <taxon>Hyphomicrobiales</taxon>
        <taxon>Rhizobiaceae</taxon>
        <taxon>Hoeflea</taxon>
    </lineage>
</organism>
<dbReference type="CDD" id="cd07377">
    <property type="entry name" value="WHTH_GntR"/>
    <property type="match status" value="1"/>
</dbReference>
<evidence type="ECO:0000256" key="1">
    <source>
        <dbReference type="ARBA" id="ARBA00023015"/>
    </source>
</evidence>
<reference evidence="5 6" key="1">
    <citation type="submission" date="2020-01" db="EMBL/GenBank/DDBJ databases">
        <title>Genomes of bacteria type strains.</title>
        <authorList>
            <person name="Chen J."/>
            <person name="Zhu S."/>
            <person name="Yang J."/>
        </authorList>
    </citation>
    <scope>NUCLEOTIDE SEQUENCE [LARGE SCALE GENOMIC DNA]</scope>
    <source>
        <strain evidence="5 6">DSM 16655</strain>
    </source>
</reference>
<dbReference type="InterPro" id="IPR028978">
    <property type="entry name" value="Chorismate_lyase_/UTRA_dom_sf"/>
</dbReference>
<name>A0ABT1CVY1_9HYPH</name>
<sequence length="268" mass="29509">MATKEQPVSNPRYRILAEALREAIVAGEYPPGGQLPTEAELAKRFGMSRGTVVKAIDTLVAEGIVIKRQGAGSFVAVPALHRRSSRLMSFTETVSEQGRTSSQKVLSYGRANKEEARAYGSHEPSMLLTRLRFVDRVAASIHRSFIPERVLEQLSAERLGQLLKGDASLYAAFEDAGIAIGRGSEHVSARLATADEAEMLNIPCPSALMVVIRQSYDHQGQLIEAAEAVYQADYYTYDLELVRGTAHEVPHRLRVVTDNSNNKDQKEN</sequence>
<proteinExistence type="predicted"/>
<dbReference type="Gene3D" id="1.10.10.10">
    <property type="entry name" value="Winged helix-like DNA-binding domain superfamily/Winged helix DNA-binding domain"/>
    <property type="match status" value="1"/>
</dbReference>
<dbReference type="InterPro" id="IPR050679">
    <property type="entry name" value="Bact_HTH_transcr_reg"/>
</dbReference>
<keyword evidence="3" id="KW-0804">Transcription</keyword>
<dbReference type="InterPro" id="IPR000524">
    <property type="entry name" value="Tscrpt_reg_HTH_GntR"/>
</dbReference>
<evidence type="ECO:0000256" key="2">
    <source>
        <dbReference type="ARBA" id="ARBA00023125"/>
    </source>
</evidence>
<dbReference type="Pfam" id="PF07702">
    <property type="entry name" value="UTRA"/>
    <property type="match status" value="1"/>
</dbReference>
<accession>A0ABT1CVY1</accession>
<dbReference type="Pfam" id="PF00392">
    <property type="entry name" value="GntR"/>
    <property type="match status" value="1"/>
</dbReference>
<dbReference type="PROSITE" id="PS50949">
    <property type="entry name" value="HTH_GNTR"/>
    <property type="match status" value="1"/>
</dbReference>
<evidence type="ECO:0000256" key="3">
    <source>
        <dbReference type="ARBA" id="ARBA00023163"/>
    </source>
</evidence>
<dbReference type="InterPro" id="IPR011663">
    <property type="entry name" value="UTRA"/>
</dbReference>
<keyword evidence="6" id="KW-1185">Reference proteome</keyword>
<dbReference type="EMBL" id="JAAAML010000004">
    <property type="protein sequence ID" value="MCO6410355.1"/>
    <property type="molecule type" value="Genomic_DNA"/>
</dbReference>
<dbReference type="PANTHER" id="PTHR44846:SF1">
    <property type="entry name" value="MANNOSYL-D-GLYCERATE TRANSPORT_METABOLISM SYSTEM REPRESSOR MNGR-RELATED"/>
    <property type="match status" value="1"/>
</dbReference>
<dbReference type="InterPro" id="IPR036388">
    <property type="entry name" value="WH-like_DNA-bd_sf"/>
</dbReference>
<dbReference type="SMART" id="SM00345">
    <property type="entry name" value="HTH_GNTR"/>
    <property type="match status" value="1"/>
</dbReference>
<dbReference type="RefSeq" id="WP_252917042.1">
    <property type="nucleotide sequence ID" value="NZ_JAAAML010000004.1"/>
</dbReference>
<dbReference type="SUPFAM" id="SSF64288">
    <property type="entry name" value="Chorismate lyase-like"/>
    <property type="match status" value="1"/>
</dbReference>
<gene>
    <name evidence="5" type="ORF">GTW23_19415</name>
</gene>
<evidence type="ECO:0000259" key="4">
    <source>
        <dbReference type="PROSITE" id="PS50949"/>
    </source>
</evidence>
<dbReference type="SMART" id="SM00866">
    <property type="entry name" value="UTRA"/>
    <property type="match status" value="1"/>
</dbReference>
<dbReference type="SUPFAM" id="SSF46785">
    <property type="entry name" value="Winged helix' DNA-binding domain"/>
    <property type="match status" value="1"/>
</dbReference>
<dbReference type="PANTHER" id="PTHR44846">
    <property type="entry name" value="MANNOSYL-D-GLYCERATE TRANSPORT/METABOLISM SYSTEM REPRESSOR MNGR-RELATED"/>
    <property type="match status" value="1"/>
</dbReference>
<dbReference type="InterPro" id="IPR036390">
    <property type="entry name" value="WH_DNA-bd_sf"/>
</dbReference>